<organism evidence="2 3">
    <name type="scientific">Armillaria borealis</name>
    <dbReference type="NCBI Taxonomy" id="47425"/>
    <lineage>
        <taxon>Eukaryota</taxon>
        <taxon>Fungi</taxon>
        <taxon>Dikarya</taxon>
        <taxon>Basidiomycota</taxon>
        <taxon>Agaricomycotina</taxon>
        <taxon>Agaricomycetes</taxon>
        <taxon>Agaricomycetidae</taxon>
        <taxon>Agaricales</taxon>
        <taxon>Marasmiineae</taxon>
        <taxon>Physalacriaceae</taxon>
        <taxon>Armillaria</taxon>
    </lineage>
</organism>
<dbReference type="PANTHER" id="PTHR35041:SF6">
    <property type="entry name" value="FORMYLMETHIONINE DEFORMYLASE-LIKE PROTEIN-RELATED"/>
    <property type="match status" value="1"/>
</dbReference>
<evidence type="ECO:0000313" key="3">
    <source>
        <dbReference type="Proteomes" id="UP001175226"/>
    </source>
</evidence>
<sequence>MDHHDEERVDLLTTSVSNDDLSLPPPSTSLEAGFSSSSATLLESTPTAQWIRLGGTPVVIAGLLFVATLGAVLHHLYLFILQGRAVSGQFWIKNSSNALSTFVQWLCMGSVSLSLTQLIWWLLRRRPFTILQLNHIFSLPDPLRTLRLASSRRLRNALPVIILATLSQTFALVSILAPNSLEVGSASPESRNISVPTTFFNKTDIFGYDCTANASSQVRKVLSRAFQSDTLIGWSAPAGCGTACNYTVQYAAPALRCTELDMEEVSTMLSNQDAQGIQDMDDLIVYNATWQSYMAVGPISVAWRIDDSGNTSAELNSPIAGTRCFLYNTTQQSTVSFVNNSRMISPRIISYDSPIDVDIEAIVDACPAQLLSINGTSTPLYTYAVMARWVMAQLTGSIARVSFLHGDESPPFRNDPPSFDLVSSNLFSINDSAVTFAPSSGNVSSALEQILLNATVAIIASWGDTTIVTASVVQDQLVWVYHEQRLWIIYATALGLTAVCGAVGVACILKDGNDRDLTFWDIVRVTRNPELDAIIEGEKSGNVIKDTMLQYDAVQGQDSNANTSGIFVLAMPLHKGLN</sequence>
<comment type="caution">
    <text evidence="2">The sequence shown here is derived from an EMBL/GenBank/DDBJ whole genome shotgun (WGS) entry which is preliminary data.</text>
</comment>
<dbReference type="AlphaFoldDB" id="A0AA39MFZ8"/>
<evidence type="ECO:0000256" key="1">
    <source>
        <dbReference type="SAM" id="Phobius"/>
    </source>
</evidence>
<proteinExistence type="predicted"/>
<accession>A0AA39MFZ8</accession>
<evidence type="ECO:0000313" key="2">
    <source>
        <dbReference type="EMBL" id="KAK0432423.1"/>
    </source>
</evidence>
<evidence type="ECO:0008006" key="4">
    <source>
        <dbReference type="Google" id="ProtNLM"/>
    </source>
</evidence>
<keyword evidence="1" id="KW-0812">Transmembrane</keyword>
<keyword evidence="3" id="KW-1185">Reference proteome</keyword>
<keyword evidence="1" id="KW-0472">Membrane</keyword>
<feature type="transmembrane region" description="Helical" evidence="1">
    <location>
        <begin position="487"/>
        <end position="509"/>
    </location>
</feature>
<gene>
    <name evidence="2" type="ORF">EV421DRAFT_1910929</name>
</gene>
<protein>
    <recommendedName>
        <fullName evidence="4">Transmembrane protein</fullName>
    </recommendedName>
</protein>
<dbReference type="Proteomes" id="UP001175226">
    <property type="component" value="Unassembled WGS sequence"/>
</dbReference>
<feature type="transmembrane region" description="Helical" evidence="1">
    <location>
        <begin position="102"/>
        <end position="123"/>
    </location>
</feature>
<dbReference type="PANTHER" id="PTHR35041">
    <property type="entry name" value="MEDIATOR OF RNA POLYMERASE II TRANSCRIPTION SUBUNIT 1"/>
    <property type="match status" value="1"/>
</dbReference>
<dbReference type="EMBL" id="JAUEPT010000094">
    <property type="protein sequence ID" value="KAK0432423.1"/>
    <property type="molecule type" value="Genomic_DNA"/>
</dbReference>
<keyword evidence="1" id="KW-1133">Transmembrane helix</keyword>
<feature type="transmembrane region" description="Helical" evidence="1">
    <location>
        <begin position="58"/>
        <end position="82"/>
    </location>
</feature>
<feature type="transmembrane region" description="Helical" evidence="1">
    <location>
        <begin position="157"/>
        <end position="177"/>
    </location>
</feature>
<reference evidence="2" key="1">
    <citation type="submission" date="2023-06" db="EMBL/GenBank/DDBJ databases">
        <authorList>
            <consortium name="Lawrence Berkeley National Laboratory"/>
            <person name="Ahrendt S."/>
            <person name="Sahu N."/>
            <person name="Indic B."/>
            <person name="Wong-Bajracharya J."/>
            <person name="Merenyi Z."/>
            <person name="Ke H.-M."/>
            <person name="Monk M."/>
            <person name="Kocsube S."/>
            <person name="Drula E."/>
            <person name="Lipzen A."/>
            <person name="Balint B."/>
            <person name="Henrissat B."/>
            <person name="Andreopoulos B."/>
            <person name="Martin F.M."/>
            <person name="Harder C.B."/>
            <person name="Rigling D."/>
            <person name="Ford K.L."/>
            <person name="Foster G.D."/>
            <person name="Pangilinan J."/>
            <person name="Papanicolaou A."/>
            <person name="Barry K."/>
            <person name="LaButti K."/>
            <person name="Viragh M."/>
            <person name="Koriabine M."/>
            <person name="Yan M."/>
            <person name="Riley R."/>
            <person name="Champramary S."/>
            <person name="Plett K.L."/>
            <person name="Tsai I.J."/>
            <person name="Slot J."/>
            <person name="Sipos G."/>
            <person name="Plett J."/>
            <person name="Nagy L.G."/>
            <person name="Grigoriev I.V."/>
        </authorList>
    </citation>
    <scope>NUCLEOTIDE SEQUENCE</scope>
    <source>
        <strain evidence="2">FPL87.14</strain>
    </source>
</reference>
<name>A0AA39MFZ8_9AGAR</name>